<protein>
    <recommendedName>
        <fullName evidence="3">CARDB domain-containing protein</fullName>
    </recommendedName>
</protein>
<accession>A0A2R7Y7R7</accession>
<proteinExistence type="predicted"/>
<evidence type="ECO:0008006" key="3">
    <source>
        <dbReference type="Google" id="ProtNLM"/>
    </source>
</evidence>
<gene>
    <name evidence="1" type="ORF">B7O98_03235</name>
</gene>
<comment type="caution">
    <text evidence="1">The sequence shown here is derived from an EMBL/GenBank/DDBJ whole genome shotgun (WGS) entry which is preliminary data.</text>
</comment>
<sequence>MLGKLGGPNNPKHLTSTIYVENVLSKAVLTLLVRGRDLKPRITPWKISLNDVTLSREFKPQTLLEFSDSTYALLAYEVTPIATNPGKYLLKISSETSETLEVLQASLTGVSESMNVLTAVSHYSGIVGLAPGESTAFELPDKGFSLGAYLSVKTPSKNSALVIEHGGIKSRYANLLEVDEVVIKDMTTAVDDKTLKIKHEVLNNNNVGSLSVKTLLLSDVLIYKPLSRGPQLNLDLIKASDGRIEVLVSNEGDVNAEKPQLVLLANGRLINKYVIDKLIPGEIKNLELKLSDNVNVSGLILRLIYNSVWGQTYKSVRLDDLLKKVKP</sequence>
<reference evidence="1" key="1">
    <citation type="submission" date="2017-04" db="EMBL/GenBank/DDBJ databases">
        <authorList>
            <person name="Afonso C.L."/>
            <person name="Miller P.J."/>
            <person name="Scott M.A."/>
            <person name="Spackman E."/>
            <person name="Goraichik I."/>
            <person name="Dimitrov K.M."/>
            <person name="Suarez D.L."/>
            <person name="Swayne D.E."/>
        </authorList>
    </citation>
    <scope>NUCLEOTIDE SEQUENCE</scope>
    <source>
        <strain evidence="1">NZ3</strain>
    </source>
</reference>
<dbReference type="Proteomes" id="UP000244093">
    <property type="component" value="Unassembled WGS sequence"/>
</dbReference>
<organism evidence="1 2">
    <name type="scientific">Zestosphaera tikiterensis</name>
    <dbReference type="NCBI Taxonomy" id="1973259"/>
    <lineage>
        <taxon>Archaea</taxon>
        <taxon>Thermoproteota</taxon>
        <taxon>Thermoprotei</taxon>
        <taxon>Desulfurococcales</taxon>
        <taxon>Desulfurococcaceae</taxon>
        <taxon>Zestosphaera</taxon>
    </lineage>
</organism>
<evidence type="ECO:0000313" key="1">
    <source>
        <dbReference type="EMBL" id="PUA33447.1"/>
    </source>
</evidence>
<dbReference type="EMBL" id="NBVN01000002">
    <property type="protein sequence ID" value="PUA33447.1"/>
    <property type="molecule type" value="Genomic_DNA"/>
</dbReference>
<reference evidence="1" key="2">
    <citation type="journal article" date="2018" name="Syst. Appl. Microbiol.">
        <title>A new symbiotic nanoarchaeote (Candidatus Nanoclepta minutus) and its host (Zestosphaera tikiterensis gen. nov., sp. nov.) from a New Zealand hot spring.</title>
        <authorList>
            <person name="St John E."/>
            <person name="Liu Y."/>
            <person name="Podar M."/>
            <person name="Stott M.B."/>
            <person name="Meneghin J."/>
            <person name="Chen Z."/>
            <person name="Lagutin K."/>
            <person name="Mitchell K."/>
            <person name="Reysenbach A.L."/>
        </authorList>
    </citation>
    <scope>NUCLEOTIDE SEQUENCE [LARGE SCALE GENOMIC DNA]</scope>
    <source>
        <strain evidence="1">NZ3</strain>
    </source>
</reference>
<evidence type="ECO:0000313" key="2">
    <source>
        <dbReference type="Proteomes" id="UP000244093"/>
    </source>
</evidence>
<name>A0A2R7Y7R7_9CREN</name>
<dbReference type="AlphaFoldDB" id="A0A2R7Y7R7"/>